<evidence type="ECO:0000313" key="2">
    <source>
        <dbReference type="EMBL" id="ANI94052.1"/>
    </source>
</evidence>
<dbReference type="Gene3D" id="3.40.1660.10">
    <property type="entry name" value="EreA-like (biosynthetic domain)"/>
    <property type="match status" value="1"/>
</dbReference>
<evidence type="ECO:0000259" key="1">
    <source>
        <dbReference type="Pfam" id="PF19694"/>
    </source>
</evidence>
<dbReference type="Pfam" id="PF05139">
    <property type="entry name" value="Erythro_esteras"/>
    <property type="match status" value="1"/>
</dbReference>
<name>A0A173LRN4_9ACTN</name>
<dbReference type="PANTHER" id="PTHR31299">
    <property type="entry name" value="ESTERASE, PUTATIVE (AFU_ORTHOLOGUE AFUA_1G05850)-RELATED"/>
    <property type="match status" value="1"/>
</dbReference>
<dbReference type="GO" id="GO:0046677">
    <property type="term" value="P:response to antibiotic"/>
    <property type="evidence" value="ECO:0007669"/>
    <property type="project" value="InterPro"/>
</dbReference>
<dbReference type="Gene3D" id="3.30.1870.10">
    <property type="entry name" value="EreA-like, domain 2"/>
    <property type="match status" value="1"/>
</dbReference>
<protein>
    <recommendedName>
        <fullName evidence="1">DUF6194 domain-containing protein</fullName>
    </recommendedName>
</protein>
<gene>
    <name evidence="2" type="ORF">BJL86_3293</name>
</gene>
<dbReference type="CDD" id="cd14728">
    <property type="entry name" value="Ere-like"/>
    <property type="match status" value="1"/>
</dbReference>
<dbReference type="PANTHER" id="PTHR31299:SF0">
    <property type="entry name" value="ESTERASE, PUTATIVE (AFU_ORTHOLOGUE AFUA_1G05850)-RELATED"/>
    <property type="match status" value="1"/>
</dbReference>
<dbReference type="Pfam" id="PF19694">
    <property type="entry name" value="DUF6194"/>
    <property type="match status" value="1"/>
</dbReference>
<dbReference type="KEGG" id="dtm:BJL86_3293"/>
<sequence>MNNDTDSPSDRQLETAVARLLRSAKTFPRLLALGEPTHGDDTFLSIRNRLFLSLAEREGFTVIALEIDAERAELVDSYVRGAVDDLGHVLAEGFSHGFGRFDGNRELLTQMRRINSHRPADELLRCTGFDAAMELSAEDYASAERAEMRMRERSNKMANNLGALVESVGGRGRVMAYAHNAHIQIATSSMQLGPQRIQWETAGSILARRHEGDYVSIVTSCGSSPARGVQAPPADSIEDALNRQCIDAGPQVFDHEALGRVLGSSEHTLRMRDDLTPAMALGPLDPRTVMVASDAVLHVPGGKRGEVLTQERLREMIGGIPDVAAELAGPETGAPEIAWGDTFFTNQPRGDGPQSRMPFATIVTKNYPGFDEDSDLDRPDTFALNLHVGAQYFEGLLGFPPSETSQHVVRLNPAAEATPLPHPQYAKSGWIRIINPPAAQQVQIEALARAAAERGKR</sequence>
<dbReference type="EMBL" id="CP015961">
    <property type="protein sequence ID" value="ANI94052.1"/>
    <property type="molecule type" value="Genomic_DNA"/>
</dbReference>
<dbReference type="Proteomes" id="UP000186104">
    <property type="component" value="Chromosome"/>
</dbReference>
<dbReference type="RefSeq" id="WP_067470816.1">
    <property type="nucleotide sequence ID" value="NZ_CP015961.1"/>
</dbReference>
<dbReference type="InterPro" id="IPR045676">
    <property type="entry name" value="DUF6194"/>
</dbReference>
<proteinExistence type="predicted"/>
<accession>A0A173LRN4</accession>
<evidence type="ECO:0000313" key="3">
    <source>
        <dbReference type="Proteomes" id="UP000186104"/>
    </source>
</evidence>
<dbReference type="SUPFAM" id="SSF159501">
    <property type="entry name" value="EreA/ChaN-like"/>
    <property type="match status" value="1"/>
</dbReference>
<dbReference type="STRING" id="499555.BJL86_3293"/>
<dbReference type="AlphaFoldDB" id="A0A173LRN4"/>
<dbReference type="InterPro" id="IPR052036">
    <property type="entry name" value="Hydrolase/PRTase-associated"/>
</dbReference>
<organism evidence="2 3">
    <name type="scientific">Dietzia timorensis</name>
    <dbReference type="NCBI Taxonomy" id="499555"/>
    <lineage>
        <taxon>Bacteria</taxon>
        <taxon>Bacillati</taxon>
        <taxon>Actinomycetota</taxon>
        <taxon>Actinomycetes</taxon>
        <taxon>Mycobacteriales</taxon>
        <taxon>Dietziaceae</taxon>
        <taxon>Dietzia</taxon>
    </lineage>
</organism>
<reference evidence="2 3" key="1">
    <citation type="submission" date="2016-06" db="EMBL/GenBank/DDBJ databases">
        <title>Complete genome sequence of a saline-alkali tolerant type strain Dietzia timorensis ID05-A0528T.</title>
        <authorList>
            <person name="Wu X."/>
        </authorList>
    </citation>
    <scope>NUCLEOTIDE SEQUENCE [LARGE SCALE GENOMIC DNA]</scope>
    <source>
        <strain evidence="2 3">ID05-A0528</strain>
    </source>
</reference>
<keyword evidence="3" id="KW-1185">Reference proteome</keyword>
<feature type="domain" description="DUF6194" evidence="1">
    <location>
        <begin position="312"/>
        <end position="455"/>
    </location>
</feature>
<dbReference type="InterPro" id="IPR007815">
    <property type="entry name" value="Emycin_Estase"/>
</dbReference>